<feature type="transmembrane region" description="Helical" evidence="2">
    <location>
        <begin position="403"/>
        <end position="421"/>
    </location>
</feature>
<evidence type="ECO:0000313" key="3">
    <source>
        <dbReference type="EMBL" id="CDR34916.1"/>
    </source>
</evidence>
<keyword evidence="2" id="KW-1133">Transmembrane helix</keyword>
<feature type="transmembrane region" description="Helical" evidence="2">
    <location>
        <begin position="546"/>
        <end position="568"/>
    </location>
</feature>
<evidence type="ECO:0000313" key="4">
    <source>
        <dbReference type="Proteomes" id="UP000031552"/>
    </source>
</evidence>
<dbReference type="eggNOG" id="COG5373">
    <property type="taxonomic scope" value="Bacteria"/>
</dbReference>
<protein>
    <submittedName>
        <fullName evidence="3">Membrane protein</fullName>
    </submittedName>
</protein>
<feature type="transmembrane region" description="Helical" evidence="2">
    <location>
        <begin position="161"/>
        <end position="179"/>
    </location>
</feature>
<feature type="transmembrane region" description="Helical" evidence="2">
    <location>
        <begin position="376"/>
        <end position="396"/>
    </location>
</feature>
<dbReference type="InterPro" id="IPR019286">
    <property type="entry name" value="DUF2339_TM"/>
</dbReference>
<feature type="transmembrane region" description="Helical" evidence="2">
    <location>
        <begin position="186"/>
        <end position="204"/>
    </location>
</feature>
<feature type="transmembrane region" description="Helical" evidence="2">
    <location>
        <begin position="495"/>
        <end position="516"/>
    </location>
</feature>
<feature type="transmembrane region" description="Helical" evidence="2">
    <location>
        <begin position="210"/>
        <end position="228"/>
    </location>
</feature>
<evidence type="ECO:0000256" key="2">
    <source>
        <dbReference type="SAM" id="Phobius"/>
    </source>
</evidence>
<reference evidence="3" key="1">
    <citation type="submission" date="2013-12" db="EMBL/GenBank/DDBJ databases">
        <authorList>
            <person name="Linke B."/>
        </authorList>
    </citation>
    <scope>NUCLEOTIDE SEQUENCE [LARGE SCALE GENOMIC DNA]</scope>
    <source>
        <strain evidence="3">CRIB-18</strain>
    </source>
</reference>
<feature type="transmembrane region" description="Helical" evidence="2">
    <location>
        <begin position="523"/>
        <end position="540"/>
    </location>
</feature>
<feature type="transmembrane region" description="Helical" evidence="2">
    <location>
        <begin position="259"/>
        <end position="279"/>
    </location>
</feature>
<organism evidence="3 4">
    <name type="scientific">Candidatus Criblamydia sequanensis CRIB-18</name>
    <dbReference type="NCBI Taxonomy" id="1437425"/>
    <lineage>
        <taxon>Bacteria</taxon>
        <taxon>Pseudomonadati</taxon>
        <taxon>Chlamydiota</taxon>
        <taxon>Chlamydiia</taxon>
        <taxon>Parachlamydiales</taxon>
        <taxon>Candidatus Criblamydiaceae</taxon>
        <taxon>Candidatus Criblamydia</taxon>
    </lineage>
</organism>
<dbReference type="Pfam" id="PF10101">
    <property type="entry name" value="DUF2339"/>
    <property type="match status" value="1"/>
</dbReference>
<dbReference type="AlphaFoldDB" id="A0A090D0Q9"/>
<dbReference type="PANTHER" id="PTHR38434:SF1">
    <property type="entry name" value="BLL2549 PROTEIN"/>
    <property type="match status" value="1"/>
</dbReference>
<feature type="transmembrane region" description="Helical" evidence="2">
    <location>
        <begin position="427"/>
        <end position="450"/>
    </location>
</feature>
<gene>
    <name evidence="3" type="ORF">CSEC_2110</name>
</gene>
<feature type="transmembrane region" description="Helical" evidence="2">
    <location>
        <begin position="108"/>
        <end position="124"/>
    </location>
</feature>
<keyword evidence="2" id="KW-0812">Transmembrane</keyword>
<feature type="transmembrane region" description="Helical" evidence="2">
    <location>
        <begin position="76"/>
        <end position="96"/>
    </location>
</feature>
<dbReference type="PANTHER" id="PTHR38434">
    <property type="entry name" value="BLL2549 PROTEIN"/>
    <property type="match status" value="1"/>
</dbReference>
<feature type="transmembrane region" description="Helical" evidence="2">
    <location>
        <begin position="235"/>
        <end position="253"/>
    </location>
</feature>
<feature type="transmembrane region" description="Helical" evidence="2">
    <location>
        <begin position="350"/>
        <end position="370"/>
    </location>
</feature>
<reference evidence="3" key="2">
    <citation type="submission" date="2014-09" db="EMBL/GenBank/DDBJ databases">
        <title>Criblamydia sequanensis harbors a mega-plasmid encoding arsenite resistance.</title>
        <authorList>
            <person name="Bertelli C."/>
            <person name="Goesmann A."/>
            <person name="Greub G."/>
        </authorList>
    </citation>
    <scope>NUCLEOTIDE SEQUENCE [LARGE SCALE GENOMIC DNA]</scope>
    <source>
        <strain evidence="3">CRIB-18</strain>
    </source>
</reference>
<comment type="caution">
    <text evidence="3">The sequence shown here is derived from an EMBL/GenBank/DDBJ whole genome shotgun (WGS) entry which is preliminary data.</text>
</comment>
<feature type="transmembrane region" description="Helical" evidence="2">
    <location>
        <begin position="317"/>
        <end position="338"/>
    </location>
</feature>
<keyword evidence="2" id="KW-0472">Membrane</keyword>
<dbReference type="EMBL" id="CCEJ010000010">
    <property type="protein sequence ID" value="CDR34916.1"/>
    <property type="molecule type" value="Genomic_DNA"/>
</dbReference>
<dbReference type="Proteomes" id="UP000031552">
    <property type="component" value="Unassembled WGS sequence"/>
</dbReference>
<accession>A0A090D0Q9</accession>
<dbReference type="OrthoDB" id="666059at2"/>
<evidence type="ECO:0000256" key="1">
    <source>
        <dbReference type="SAM" id="MobiDB-lite"/>
    </source>
</evidence>
<feature type="transmembrane region" description="Helical" evidence="2">
    <location>
        <begin position="136"/>
        <end position="155"/>
    </location>
</feature>
<feature type="transmembrane region" description="Helical" evidence="2">
    <location>
        <begin position="462"/>
        <end position="483"/>
    </location>
</feature>
<feature type="region of interest" description="Disordered" evidence="1">
    <location>
        <begin position="29"/>
        <end position="61"/>
    </location>
</feature>
<proteinExistence type="predicted"/>
<keyword evidence="4" id="KW-1185">Reference proteome</keyword>
<sequence>MENLEDRFIELEERVSLLEEKHFFRKMKGEPATSPSVTQAKKIQDEPASEPVPYDQDETSTSPKTPLIFLWLKDNWLTAIGIFFVLTATSWFIGYAVVNDWIDEKTRVLIGMASGIGIYMWGFFHLRKDLKQGQILVVLGKAIFMLALYGGYHWYALFNPLLIFSLMAFSSSATAFLALQKNLEGLGFASIFSSMILPILIFGSKSDASFIMNYVLLMDGAALGMLLIKGWARTFTFAWVSTIAYSFVLQTIYLYNEKLVYLFIALFYLVFFLPVALSACNVIKREINKKISFFILMTTNLFLFSSVQFFCKEYWDTFFYSGASFLSLVGSYLLVSNWDKSTADLKFKRAISFIFSFTALFFALLVINSLNLSLEIKAIACFALGLISMGVSYILLKSEDGPLQLSLFLLIPLYFLLEDLANILSAPIYSIDFALLLTGCLSFPSAAWIVSKLKVREDFLEYQAGVLRAFAIFTLLLTMVLIWNVCYNITSNESIGRGLALILYTCLAEGFIYIGSLKKIKELRVSAFAIIIFVICRLYFKEIEAMPVLTRIVTFVITGFLLIATAWLDKKSAKATLAKT</sequence>
<name>A0A090D0Q9_9BACT</name>